<proteinExistence type="predicted"/>
<dbReference type="AlphaFoldDB" id="A0AAD9KR93"/>
<evidence type="ECO:0000313" key="2">
    <source>
        <dbReference type="EMBL" id="KAK2176193.1"/>
    </source>
</evidence>
<feature type="region of interest" description="Disordered" evidence="1">
    <location>
        <begin position="12"/>
        <end position="39"/>
    </location>
</feature>
<dbReference type="Proteomes" id="UP001209878">
    <property type="component" value="Unassembled WGS sequence"/>
</dbReference>
<feature type="compositionally biased region" description="Basic and acidic residues" evidence="1">
    <location>
        <begin position="269"/>
        <end position="281"/>
    </location>
</feature>
<feature type="region of interest" description="Disordered" evidence="1">
    <location>
        <begin position="263"/>
        <end position="298"/>
    </location>
</feature>
<feature type="region of interest" description="Disordered" evidence="1">
    <location>
        <begin position="346"/>
        <end position="369"/>
    </location>
</feature>
<comment type="caution">
    <text evidence="2">The sequence shown here is derived from an EMBL/GenBank/DDBJ whole genome shotgun (WGS) entry which is preliminary data.</text>
</comment>
<protein>
    <submittedName>
        <fullName evidence="2">Uncharacterized protein</fullName>
    </submittedName>
</protein>
<accession>A0AAD9KR93</accession>
<keyword evidence="3" id="KW-1185">Reference proteome</keyword>
<gene>
    <name evidence="2" type="ORF">NP493_676g00028</name>
</gene>
<dbReference type="EMBL" id="JAODUO010000676">
    <property type="protein sequence ID" value="KAK2176193.1"/>
    <property type="molecule type" value="Genomic_DNA"/>
</dbReference>
<reference evidence="2" key="1">
    <citation type="journal article" date="2023" name="Mol. Biol. Evol.">
        <title>Third-Generation Sequencing Reveals the Adaptive Role of the Epigenome in Three Deep-Sea Polychaetes.</title>
        <authorList>
            <person name="Perez M."/>
            <person name="Aroh O."/>
            <person name="Sun Y."/>
            <person name="Lan Y."/>
            <person name="Juniper S.K."/>
            <person name="Young C.R."/>
            <person name="Angers B."/>
            <person name="Qian P.Y."/>
        </authorList>
    </citation>
    <scope>NUCLEOTIDE SEQUENCE</scope>
    <source>
        <strain evidence="2">R07B-5</strain>
    </source>
</reference>
<evidence type="ECO:0000313" key="3">
    <source>
        <dbReference type="Proteomes" id="UP001209878"/>
    </source>
</evidence>
<name>A0AAD9KR93_RIDPI</name>
<evidence type="ECO:0000256" key="1">
    <source>
        <dbReference type="SAM" id="MobiDB-lite"/>
    </source>
</evidence>
<sequence length="413" mass="47169">MPVAPTTYAMVQCQRPNPTASMKKGSHHPRNRSNPGDISKAYLRRVSTGLSFTEDVVKERSYSSLPYDKKYLLEALDVSHIVTPPSKSRRLLGRHDPSLTVKRHLPCNLKPLGKKGGVREEERGKEEEEEISSVFLTDVDVDRGKTTEWDKHLVTILSQPTAEWIVHRHVTPGEQQDDLVDTLEQRYGTMSHSPELIRDCVSEEGMSVTGDDERKQEGKKWKKGNETLLDRVRELTEKKGQPTDPYCDDTAAAFYRLPAGIRRAQRQQQKQEDGKTARDVEVVPFRPPPPPSLRQSLHPGVGSKVFETTNPFQQERLIGVQQVRGLEEGDTEIVLETQNHYRKQLQETTPRDPDTWFPPTSPPGSARARTRRPMIGVRHWTSLPQLIQGYMTKLSQLTPMDNAKQWLTTLYWR</sequence>
<organism evidence="2 3">
    <name type="scientific">Ridgeia piscesae</name>
    <name type="common">Tubeworm</name>
    <dbReference type="NCBI Taxonomy" id="27915"/>
    <lineage>
        <taxon>Eukaryota</taxon>
        <taxon>Metazoa</taxon>
        <taxon>Spiralia</taxon>
        <taxon>Lophotrochozoa</taxon>
        <taxon>Annelida</taxon>
        <taxon>Polychaeta</taxon>
        <taxon>Sedentaria</taxon>
        <taxon>Canalipalpata</taxon>
        <taxon>Sabellida</taxon>
        <taxon>Siboglinidae</taxon>
        <taxon>Ridgeia</taxon>
    </lineage>
</organism>